<dbReference type="PANTHER" id="PTHR11941">
    <property type="entry name" value="ENOYL-COA HYDRATASE-RELATED"/>
    <property type="match status" value="1"/>
</dbReference>
<dbReference type="InterPro" id="IPR029045">
    <property type="entry name" value="ClpP/crotonase-like_dom_sf"/>
</dbReference>
<dbReference type="Gene3D" id="1.20.58.1300">
    <property type="match status" value="1"/>
</dbReference>
<accession>A0A385D6C4</accession>
<dbReference type="InterPro" id="IPR053482">
    <property type="entry name" value="DPA-CoA_Dioxygenase"/>
</dbReference>
<dbReference type="KEGG" id="sky:D0C37_02220"/>
<dbReference type="NCBIfam" id="NF042432">
    <property type="entry name" value="DHPACoAdixog_DpgC"/>
    <property type="match status" value="1"/>
</dbReference>
<keyword evidence="1" id="KW-0413">Isomerase</keyword>
<dbReference type="RefSeq" id="WP_117348567.1">
    <property type="nucleotide sequence ID" value="NZ_CP031742.1"/>
</dbReference>
<sequence length="444" mass="48465">MTGAFSPSATSDGALDSVVTREWGEAAKAVARAEQPLASLPEAEARSPHQVAVALAARRSARAIRSGFVETQAEAVYAHLTDGLTVPLRIAEVVEAAAQAFPRLVPDERQLAADRARAQAGKEGHEIDQGILLQGLLRAPSAGQHLLETMLRPTQRALGLLPDFRRRGIADLGSVRVERRGLAAHLTMCRDDCLNAEDNQQVEDMETAVDLALLDPDVRVGVLRGGTMTHQRYRGRRVFSSGINLKSLHAGDISLVDFLLRRELGYISKLVRGIASDESKQWPPGPVHKPWVAAVDTFAIGGGAQLLLVFDHIIAASDSYISLPAAQEGIIPGAANFRLTRIVGPRIARRMILQGERIHATDPEARLLVDEVVDPEVVHEAILASVERLAQPAVLPNRLMLNRTEEPLEDFRRYMAEFALEQAHRLYSSDVMHKVGRFSAVKKA</sequence>
<protein>
    <submittedName>
        <fullName evidence="1">Enoyl-CoA hydratase/isomerase family protein</fullName>
    </submittedName>
</protein>
<dbReference type="Pfam" id="PF00378">
    <property type="entry name" value="ECH_1"/>
    <property type="match status" value="1"/>
</dbReference>
<evidence type="ECO:0000313" key="1">
    <source>
        <dbReference type="EMBL" id="AXQ53544.1"/>
    </source>
</evidence>
<dbReference type="Proteomes" id="UP000259636">
    <property type="component" value="Chromosome"/>
</dbReference>
<dbReference type="EMBL" id="CP031742">
    <property type="protein sequence ID" value="AXQ53544.1"/>
    <property type="molecule type" value="Genomic_DNA"/>
</dbReference>
<dbReference type="AlphaFoldDB" id="A0A385D6C4"/>
<dbReference type="InterPro" id="IPR001753">
    <property type="entry name" value="Enoyl-CoA_hydra/iso"/>
</dbReference>
<dbReference type="PANTHER" id="PTHR11941:SF54">
    <property type="entry name" value="ENOYL-COA HYDRATASE, MITOCHONDRIAL"/>
    <property type="match status" value="1"/>
</dbReference>
<gene>
    <name evidence="1" type="ORF">D0C37_02220</name>
</gene>
<proteinExistence type="predicted"/>
<dbReference type="Gene3D" id="3.90.226.10">
    <property type="entry name" value="2-enoyl-CoA Hydratase, Chain A, domain 1"/>
    <property type="match status" value="1"/>
</dbReference>
<name>A0A385D6C4_9ACTN</name>
<dbReference type="GeneID" id="300113043"/>
<reference evidence="1 2" key="1">
    <citation type="submission" date="2018-08" db="EMBL/GenBank/DDBJ databases">
        <authorList>
            <person name="Ferrada E.E."/>
            <person name="Latorre B.A."/>
        </authorList>
    </citation>
    <scope>NUCLEOTIDE SEQUENCE [LARGE SCALE GENOMIC DNA]</scope>
    <source>
        <strain evidence="1 2">VK-A60T</strain>
    </source>
</reference>
<dbReference type="CDD" id="cd06558">
    <property type="entry name" value="crotonase-like"/>
    <property type="match status" value="1"/>
</dbReference>
<evidence type="ECO:0000313" key="2">
    <source>
        <dbReference type="Proteomes" id="UP000259636"/>
    </source>
</evidence>
<dbReference type="GO" id="GO:0006635">
    <property type="term" value="P:fatty acid beta-oxidation"/>
    <property type="evidence" value="ECO:0007669"/>
    <property type="project" value="TreeGrafter"/>
</dbReference>
<dbReference type="GO" id="GO:0016853">
    <property type="term" value="F:isomerase activity"/>
    <property type="evidence" value="ECO:0007669"/>
    <property type="project" value="UniProtKB-KW"/>
</dbReference>
<dbReference type="SUPFAM" id="SSF52096">
    <property type="entry name" value="ClpP/crotonase"/>
    <property type="match status" value="1"/>
</dbReference>
<organism evidence="1 2">
    <name type="scientific">Streptomyces koyangensis</name>
    <dbReference type="NCBI Taxonomy" id="188770"/>
    <lineage>
        <taxon>Bacteria</taxon>
        <taxon>Bacillati</taxon>
        <taxon>Actinomycetota</taxon>
        <taxon>Actinomycetes</taxon>
        <taxon>Kitasatosporales</taxon>
        <taxon>Streptomycetaceae</taxon>
        <taxon>Streptomyces</taxon>
        <taxon>Streptomyces aurantiacus group</taxon>
    </lineage>
</organism>